<name>A0A1F6MDI7_9BACT</name>
<dbReference type="InterPro" id="IPR029056">
    <property type="entry name" value="Ribokinase-like"/>
</dbReference>
<dbReference type="SUPFAM" id="SSF53613">
    <property type="entry name" value="Ribokinase-like"/>
    <property type="match status" value="1"/>
</dbReference>
<dbReference type="PROSITE" id="PS51383">
    <property type="entry name" value="YJEF_C_3"/>
    <property type="match status" value="1"/>
</dbReference>
<comment type="similarity">
    <text evidence="6">Belongs to the NnrD/CARKD family.</text>
</comment>
<dbReference type="PANTHER" id="PTHR12592:SF0">
    <property type="entry name" value="ATP-DEPENDENT (S)-NAD(P)H-HYDRATE DEHYDRATASE"/>
    <property type="match status" value="1"/>
</dbReference>
<evidence type="ECO:0000256" key="3">
    <source>
        <dbReference type="ARBA" id="ARBA00022857"/>
    </source>
</evidence>
<feature type="binding site" evidence="6">
    <location>
        <position position="41"/>
    </location>
    <ligand>
        <name>(6S)-NADPHX</name>
        <dbReference type="ChEBI" id="CHEBI:64076"/>
    </ligand>
</feature>
<comment type="function">
    <text evidence="6">Catalyzes the dehydration of the S-form of NAD(P)HX at the expense of ADP, which is converted to AMP. Together with NAD(P)HX epimerase, which catalyzes the epimerization of the S- and R-forms, the enzyme allows the repair of both epimers of NAD(P)HX, a damaged form of NAD(P)H that is a result of enzymatic or heat-dependent hydration.</text>
</comment>
<evidence type="ECO:0000256" key="6">
    <source>
        <dbReference type="HAMAP-Rule" id="MF_01965"/>
    </source>
</evidence>
<dbReference type="EMBL" id="MFQE01000074">
    <property type="protein sequence ID" value="OGH69608.1"/>
    <property type="molecule type" value="Genomic_DNA"/>
</dbReference>
<comment type="cofactor">
    <cofactor evidence="6">
        <name>Mg(2+)</name>
        <dbReference type="ChEBI" id="CHEBI:18420"/>
    </cofactor>
</comment>
<evidence type="ECO:0000313" key="9">
    <source>
        <dbReference type="Proteomes" id="UP000177457"/>
    </source>
</evidence>
<dbReference type="PROSITE" id="PS01050">
    <property type="entry name" value="YJEF_C_2"/>
    <property type="match status" value="1"/>
</dbReference>
<proteinExistence type="inferred from homology"/>
<feature type="binding site" evidence="6">
    <location>
        <position position="148"/>
    </location>
    <ligand>
        <name>(6S)-NADPHX</name>
        <dbReference type="ChEBI" id="CHEBI:64076"/>
    </ligand>
</feature>
<dbReference type="GO" id="GO:0110051">
    <property type="term" value="P:metabolite repair"/>
    <property type="evidence" value="ECO:0007669"/>
    <property type="project" value="TreeGrafter"/>
</dbReference>
<keyword evidence="1 6" id="KW-0547">Nucleotide-binding</keyword>
<feature type="binding site" evidence="6">
    <location>
        <position position="101"/>
    </location>
    <ligand>
        <name>(6S)-NADPHX</name>
        <dbReference type="ChEBI" id="CHEBI:64076"/>
    </ligand>
</feature>
<dbReference type="AlphaFoldDB" id="A0A1F6MDI7"/>
<dbReference type="Pfam" id="PF01256">
    <property type="entry name" value="Carb_kinase"/>
    <property type="match status" value="1"/>
</dbReference>
<dbReference type="GO" id="GO:0005524">
    <property type="term" value="F:ATP binding"/>
    <property type="evidence" value="ECO:0007669"/>
    <property type="project" value="UniProtKB-KW"/>
</dbReference>
<feature type="binding site" evidence="6">
    <location>
        <position position="207"/>
    </location>
    <ligand>
        <name>AMP</name>
        <dbReference type="ChEBI" id="CHEBI:456215"/>
    </ligand>
</feature>
<organism evidence="8 9">
    <name type="scientific">Candidatus Magasanikbacteria bacterium RIFCSPHIGHO2_02_FULL_51_14</name>
    <dbReference type="NCBI Taxonomy" id="1798683"/>
    <lineage>
        <taxon>Bacteria</taxon>
        <taxon>Candidatus Magasanikiibacteriota</taxon>
    </lineage>
</organism>
<evidence type="ECO:0000256" key="2">
    <source>
        <dbReference type="ARBA" id="ARBA00022840"/>
    </source>
</evidence>
<evidence type="ECO:0000313" key="8">
    <source>
        <dbReference type="EMBL" id="OGH69608.1"/>
    </source>
</evidence>
<evidence type="ECO:0000256" key="1">
    <source>
        <dbReference type="ARBA" id="ARBA00022741"/>
    </source>
</evidence>
<dbReference type="PANTHER" id="PTHR12592">
    <property type="entry name" value="ATP-DEPENDENT (S)-NAD(P)H-HYDRATE DEHYDRATASE FAMILY MEMBER"/>
    <property type="match status" value="1"/>
</dbReference>
<dbReference type="NCBIfam" id="TIGR00196">
    <property type="entry name" value="yjeF_cterm"/>
    <property type="match status" value="1"/>
</dbReference>
<protein>
    <recommendedName>
        <fullName evidence="6">ADP-dependent (S)-NAD(P)H-hydrate dehydratase</fullName>
        <ecNumber evidence="6">4.2.1.136</ecNumber>
    </recommendedName>
    <alternativeName>
        <fullName evidence="6">ADP-dependent NAD(P)HX dehydratase</fullName>
    </alternativeName>
</protein>
<dbReference type="Gene3D" id="3.40.1190.20">
    <property type="match status" value="1"/>
</dbReference>
<comment type="catalytic activity">
    <reaction evidence="6">
        <text>(6S)-NADPHX + ADP = AMP + phosphate + NADPH + H(+)</text>
        <dbReference type="Rhea" id="RHEA:32235"/>
        <dbReference type="ChEBI" id="CHEBI:15378"/>
        <dbReference type="ChEBI" id="CHEBI:43474"/>
        <dbReference type="ChEBI" id="CHEBI:57783"/>
        <dbReference type="ChEBI" id="CHEBI:64076"/>
        <dbReference type="ChEBI" id="CHEBI:456215"/>
        <dbReference type="ChEBI" id="CHEBI:456216"/>
        <dbReference type="EC" id="4.2.1.136"/>
    </reaction>
</comment>
<sequence>MYMKTVDQSIFQKLTVPRPDSHKGQNGRVVIIAGSEKFHGAMLLTVQSASRIVDMVYVHSTKENLGLVKKLKSETATFIAVKTDELFQTIEICDVIIMGPGLSESPATVSLVHEILTRYTNKKTVVDATAFWHVEPEYLHDHCIATPHSREFQNVFKCDPTPENVQKMARRYGCIVVLKGMRDYVSDGHELYENRTGNVGMTKGGTGDVLAGLIGSFAATNELLIAALAGTYLNGLLGDRLQERVGRFYNAEDLIAELGRVWREKFVQQP</sequence>
<dbReference type="CDD" id="cd01171">
    <property type="entry name" value="YXKO-related"/>
    <property type="match status" value="1"/>
</dbReference>
<dbReference type="Proteomes" id="UP000177457">
    <property type="component" value="Unassembled WGS sequence"/>
</dbReference>
<gene>
    <name evidence="6" type="primary">nnrD</name>
    <name evidence="8" type="ORF">A3C90_04230</name>
</gene>
<dbReference type="HAMAP" id="MF_01965">
    <property type="entry name" value="NADHX_dehydratase"/>
    <property type="match status" value="1"/>
</dbReference>
<evidence type="ECO:0000256" key="5">
    <source>
        <dbReference type="ARBA" id="ARBA00023239"/>
    </source>
</evidence>
<dbReference type="GO" id="GO:0052855">
    <property type="term" value="F:ADP-dependent NAD(P)H-hydrate dehydratase activity"/>
    <property type="evidence" value="ECO:0007669"/>
    <property type="project" value="UniProtKB-UniRule"/>
</dbReference>
<comment type="catalytic activity">
    <reaction evidence="6">
        <text>(6S)-NADHX + ADP = AMP + phosphate + NADH + H(+)</text>
        <dbReference type="Rhea" id="RHEA:32223"/>
        <dbReference type="ChEBI" id="CHEBI:15378"/>
        <dbReference type="ChEBI" id="CHEBI:43474"/>
        <dbReference type="ChEBI" id="CHEBI:57945"/>
        <dbReference type="ChEBI" id="CHEBI:64074"/>
        <dbReference type="ChEBI" id="CHEBI:456215"/>
        <dbReference type="ChEBI" id="CHEBI:456216"/>
        <dbReference type="EC" id="4.2.1.136"/>
    </reaction>
</comment>
<dbReference type="InterPro" id="IPR000631">
    <property type="entry name" value="CARKD"/>
</dbReference>
<comment type="caution">
    <text evidence="6">Lacks conserved residue(s) required for the propagation of feature annotation.</text>
</comment>
<reference evidence="8 9" key="1">
    <citation type="journal article" date="2016" name="Nat. Commun.">
        <title>Thousands of microbial genomes shed light on interconnected biogeochemical processes in an aquifer system.</title>
        <authorList>
            <person name="Anantharaman K."/>
            <person name="Brown C.T."/>
            <person name="Hug L.A."/>
            <person name="Sharon I."/>
            <person name="Castelle C.J."/>
            <person name="Probst A.J."/>
            <person name="Thomas B.C."/>
            <person name="Singh A."/>
            <person name="Wilkins M.J."/>
            <person name="Karaoz U."/>
            <person name="Brodie E.L."/>
            <person name="Williams K.H."/>
            <person name="Hubbard S.S."/>
            <person name="Banfield J.F."/>
        </authorList>
    </citation>
    <scope>NUCLEOTIDE SEQUENCE [LARGE SCALE GENOMIC DNA]</scope>
</reference>
<accession>A0A1F6MDI7</accession>
<dbReference type="STRING" id="1798683.A3C90_04230"/>
<comment type="subunit">
    <text evidence="6">Homotetramer.</text>
</comment>
<evidence type="ECO:0000256" key="4">
    <source>
        <dbReference type="ARBA" id="ARBA00023027"/>
    </source>
</evidence>
<keyword evidence="5 6" id="KW-0456">Lyase</keyword>
<feature type="domain" description="YjeF C-terminal" evidence="7">
    <location>
        <begin position="6"/>
        <end position="265"/>
    </location>
</feature>
<keyword evidence="4 6" id="KW-0520">NAD</keyword>
<dbReference type="EC" id="4.2.1.136" evidence="6"/>
<dbReference type="InterPro" id="IPR017953">
    <property type="entry name" value="Carbohydrate_kinase_pred_CS"/>
</dbReference>
<evidence type="ECO:0000259" key="7">
    <source>
        <dbReference type="PROSITE" id="PS51383"/>
    </source>
</evidence>
<dbReference type="GO" id="GO:0046496">
    <property type="term" value="P:nicotinamide nucleotide metabolic process"/>
    <property type="evidence" value="ECO:0007669"/>
    <property type="project" value="UniProtKB-UniRule"/>
</dbReference>
<keyword evidence="3 6" id="KW-0521">NADP</keyword>
<keyword evidence="2 6" id="KW-0067">ATP-binding</keyword>
<feature type="binding site" evidence="6">
    <location>
        <position position="208"/>
    </location>
    <ligand>
        <name>(6S)-NADPHX</name>
        <dbReference type="ChEBI" id="CHEBI:64076"/>
    </ligand>
</feature>
<comment type="caution">
    <text evidence="8">The sequence shown here is derived from an EMBL/GenBank/DDBJ whole genome shotgun (WGS) entry which is preliminary data.</text>
</comment>